<feature type="region of interest" description="Disordered" evidence="1">
    <location>
        <begin position="1"/>
        <end position="20"/>
    </location>
</feature>
<organism evidence="2 4">
    <name type="scientific">Phytophthora infestans</name>
    <name type="common">Potato late blight agent</name>
    <name type="synonym">Botrytis infestans</name>
    <dbReference type="NCBI Taxonomy" id="4787"/>
    <lineage>
        <taxon>Eukaryota</taxon>
        <taxon>Sar</taxon>
        <taxon>Stramenopiles</taxon>
        <taxon>Oomycota</taxon>
        <taxon>Peronosporomycetes</taxon>
        <taxon>Peronosporales</taxon>
        <taxon>Peronosporaceae</taxon>
        <taxon>Phytophthora</taxon>
    </lineage>
</organism>
<dbReference type="Proteomes" id="UP000704712">
    <property type="component" value="Unassembled WGS sequence"/>
</dbReference>
<feature type="compositionally biased region" description="Basic and acidic residues" evidence="1">
    <location>
        <begin position="166"/>
        <end position="182"/>
    </location>
</feature>
<dbReference type="EMBL" id="JAACNO010000218">
    <property type="protein sequence ID" value="KAF4148808.1"/>
    <property type="molecule type" value="Genomic_DNA"/>
</dbReference>
<evidence type="ECO:0000313" key="2">
    <source>
        <dbReference type="EMBL" id="KAF4030661.1"/>
    </source>
</evidence>
<keyword evidence="4" id="KW-1185">Reference proteome</keyword>
<dbReference type="Proteomes" id="UP000602510">
    <property type="component" value="Unassembled WGS sequence"/>
</dbReference>
<name>A0A833S1F4_PHYIN</name>
<dbReference type="EMBL" id="WSZM01000654">
    <property type="protein sequence ID" value="KAF4030661.1"/>
    <property type="molecule type" value="Genomic_DNA"/>
</dbReference>
<protein>
    <submittedName>
        <fullName evidence="2">Uncharacterized protein</fullName>
    </submittedName>
</protein>
<gene>
    <name evidence="2" type="ORF">GN244_ATG17534</name>
    <name evidence="3" type="ORF">GN958_ATG02006</name>
</gene>
<evidence type="ECO:0000313" key="4">
    <source>
        <dbReference type="Proteomes" id="UP000602510"/>
    </source>
</evidence>
<reference evidence="2" key="1">
    <citation type="submission" date="2020-04" db="EMBL/GenBank/DDBJ databases">
        <title>Hybrid Assembly of Korean Phytophthora infestans isolates.</title>
        <authorList>
            <person name="Prokchorchik M."/>
            <person name="Lee Y."/>
            <person name="Seo J."/>
            <person name="Cho J.-H."/>
            <person name="Park Y.-E."/>
            <person name="Jang D.-C."/>
            <person name="Im J.-S."/>
            <person name="Choi J.-G."/>
            <person name="Park H.-J."/>
            <person name="Lee G.-B."/>
            <person name="Lee Y.-G."/>
            <person name="Hong S.-Y."/>
            <person name="Cho K."/>
            <person name="Sohn K.H."/>
        </authorList>
    </citation>
    <scope>NUCLEOTIDE SEQUENCE</scope>
    <source>
        <strain evidence="2">KR_1_A1</strain>
        <strain evidence="3">KR_2_A2</strain>
    </source>
</reference>
<dbReference type="AlphaFoldDB" id="A0A833S1F4"/>
<proteinExistence type="predicted"/>
<evidence type="ECO:0000256" key="1">
    <source>
        <dbReference type="SAM" id="MobiDB-lite"/>
    </source>
</evidence>
<feature type="region of interest" description="Disordered" evidence="1">
    <location>
        <begin position="118"/>
        <end position="185"/>
    </location>
</feature>
<sequence>MRRPKRSTPHTTPRLRWMESASPGVPTPMDLVMSWLERNGEAFRTSKRKIDLLEQLGEEMATNGIYGLTISSIRSQIYRLKSGVRKRAEGNKCTSAEANHYFDRLLPLMFTEEERANMRDRAAERATAGNDENKQEKNTSPSGNRKSQRPRTRSVVPCDTVSAESNVKDKSDAEDQDPEARQRPGAILKPICPVLDTTEIRRRFELLSARQGLKQQGVDPETIDSLLPLHLE</sequence>
<comment type="caution">
    <text evidence="2">The sequence shown here is derived from an EMBL/GenBank/DDBJ whole genome shotgun (WGS) entry which is preliminary data.</text>
</comment>
<evidence type="ECO:0000313" key="3">
    <source>
        <dbReference type="EMBL" id="KAF4148808.1"/>
    </source>
</evidence>
<accession>A0A833S1F4</accession>